<dbReference type="EMBL" id="CM007647">
    <property type="protein sequence ID" value="ONM04293.1"/>
    <property type="molecule type" value="Genomic_DNA"/>
</dbReference>
<keyword evidence="3 9" id="KW-0052">Apoplast</keyword>
<comment type="subcellular location">
    <subcellularLocation>
        <location evidence="1 9">Secreted</location>
        <location evidence="1 9">Extracellular space</location>
        <location evidence="1 9">Apoplast</location>
    </subcellularLocation>
</comment>
<feature type="binding site" evidence="8">
    <location>
        <position position="49"/>
    </location>
    <ligand>
        <name>Mn(2+)</name>
        <dbReference type="ChEBI" id="CHEBI:29035"/>
    </ligand>
</feature>
<dbReference type="PRINTS" id="PR00325">
    <property type="entry name" value="GERMIN"/>
</dbReference>
<dbReference type="InParanoid" id="A0A1D6KN98"/>
<dbReference type="InterPro" id="IPR001929">
    <property type="entry name" value="Germin"/>
</dbReference>
<protein>
    <recommendedName>
        <fullName evidence="9">Germin-like protein</fullName>
    </recommendedName>
</protein>
<dbReference type="SUPFAM" id="SSF51182">
    <property type="entry name" value="RmlC-like cupins"/>
    <property type="match status" value="1"/>
</dbReference>
<dbReference type="InterPro" id="IPR006045">
    <property type="entry name" value="Cupin_1"/>
</dbReference>
<keyword evidence="6 7" id="KW-0464">Manganese</keyword>
<evidence type="ECO:0000256" key="9">
    <source>
        <dbReference type="RuleBase" id="RU366015"/>
    </source>
</evidence>
<evidence type="ECO:0000256" key="6">
    <source>
        <dbReference type="ARBA" id="ARBA00023211"/>
    </source>
</evidence>
<keyword evidence="4 9" id="KW-0964">Secreted</keyword>
<gene>
    <name evidence="10" type="ORF">ZEAMMB73_Zm00001d032048</name>
</gene>
<dbReference type="OMA" id="ATELLMM"/>
<evidence type="ECO:0000256" key="1">
    <source>
        <dbReference type="ARBA" id="ARBA00004271"/>
    </source>
</evidence>
<organism evidence="10">
    <name type="scientific">Zea mays</name>
    <name type="common">Maize</name>
    <dbReference type="NCBI Taxonomy" id="4577"/>
    <lineage>
        <taxon>Eukaryota</taxon>
        <taxon>Viridiplantae</taxon>
        <taxon>Streptophyta</taxon>
        <taxon>Embryophyta</taxon>
        <taxon>Tracheophyta</taxon>
        <taxon>Spermatophyta</taxon>
        <taxon>Magnoliopsida</taxon>
        <taxon>Liliopsida</taxon>
        <taxon>Poales</taxon>
        <taxon>Poaceae</taxon>
        <taxon>PACMAD clade</taxon>
        <taxon>Panicoideae</taxon>
        <taxon>Andropogonodae</taxon>
        <taxon>Andropogoneae</taxon>
        <taxon>Tripsacinae</taxon>
        <taxon>Zea</taxon>
    </lineage>
</organism>
<evidence type="ECO:0000256" key="7">
    <source>
        <dbReference type="PIRSR" id="PIRSR601929-1"/>
    </source>
</evidence>
<dbReference type="InterPro" id="IPR014710">
    <property type="entry name" value="RmlC-like_jellyroll"/>
</dbReference>
<name>A0A1D6KN98_MAIZE</name>
<dbReference type="GO" id="GO:0030145">
    <property type="term" value="F:manganese ion binding"/>
    <property type="evidence" value="ECO:0007669"/>
    <property type="project" value="UniProtKB-UniRule"/>
</dbReference>
<feature type="binding site" evidence="8">
    <location>
        <position position="4"/>
    </location>
    <ligand>
        <name>Mn(2+)</name>
        <dbReference type="ChEBI" id="CHEBI:29035"/>
    </ligand>
</feature>
<dbReference type="STRING" id="4577.A0A1D6KN98"/>
<accession>A0A1D6KN98</accession>
<dbReference type="SMART" id="SM00835">
    <property type="entry name" value="Cupin_1"/>
    <property type="match status" value="1"/>
</dbReference>
<sequence length="129" mass="14050">MHTHPEASEVMFVLEGTFSAGFISAETNKAYVKSLKKGDLYVFPQGLLHFQFNTGNTTATAIAAYSNQNPGLQIAVYALFGNTLTVETIAVYALFGNTLTVETVNKTTFVTKEEVMRLKDLFGQSSVPS</sequence>
<dbReference type="Gene3D" id="2.60.120.10">
    <property type="entry name" value="Jelly Rolls"/>
    <property type="match status" value="1"/>
</dbReference>
<reference evidence="10" key="1">
    <citation type="submission" date="2015-12" db="EMBL/GenBank/DDBJ databases">
        <title>Update maize B73 reference genome by single molecule sequencing technologies.</title>
        <authorList>
            <consortium name="Maize Genome Sequencing Project"/>
            <person name="Ware D."/>
        </authorList>
    </citation>
    <scope>NUCLEOTIDE SEQUENCE [LARGE SCALE GENOMIC DNA]</scope>
    <source>
        <tissue evidence="10">Seedling</tissue>
    </source>
</reference>
<dbReference type="FunFam" id="2.60.120.10:FF:000333">
    <property type="entry name" value="Germin-like protein subfamily 3 member 1"/>
    <property type="match status" value="1"/>
</dbReference>
<comment type="similarity">
    <text evidence="2 9">Belongs to the germin family.</text>
</comment>
<dbReference type="SMR" id="A0A1D6KN98"/>
<dbReference type="GO" id="GO:0048046">
    <property type="term" value="C:apoplast"/>
    <property type="evidence" value="ECO:0007669"/>
    <property type="project" value="UniProtKB-SubCell"/>
</dbReference>
<feature type="binding site" evidence="8">
    <location>
        <position position="2"/>
    </location>
    <ligand>
        <name>Mn(2+)</name>
        <dbReference type="ChEBI" id="CHEBI:29035"/>
    </ligand>
</feature>
<evidence type="ECO:0000256" key="4">
    <source>
        <dbReference type="ARBA" id="ARBA00022525"/>
    </source>
</evidence>
<dbReference type="Pfam" id="PF00190">
    <property type="entry name" value="Cupin_1"/>
    <property type="match status" value="1"/>
</dbReference>
<evidence type="ECO:0000256" key="2">
    <source>
        <dbReference type="ARBA" id="ARBA00007456"/>
    </source>
</evidence>
<evidence type="ECO:0000313" key="10">
    <source>
        <dbReference type="EMBL" id="ONM04293.1"/>
    </source>
</evidence>
<feature type="binding site" evidence="7">
    <location>
        <position position="4"/>
    </location>
    <ligand>
        <name>oxalate</name>
        <dbReference type="ChEBI" id="CHEBI:30623"/>
    </ligand>
</feature>
<dbReference type="PANTHER" id="PTHR31238">
    <property type="entry name" value="GERMIN-LIKE PROTEIN SUBFAMILY 3 MEMBER 3"/>
    <property type="match status" value="1"/>
</dbReference>
<keyword evidence="5 7" id="KW-0479">Metal-binding</keyword>
<dbReference type="InterPro" id="IPR011051">
    <property type="entry name" value="RmlC_Cupin_sf"/>
</dbReference>
<evidence type="ECO:0000256" key="8">
    <source>
        <dbReference type="PIRSR" id="PIRSR601929-2"/>
    </source>
</evidence>
<evidence type="ECO:0000256" key="5">
    <source>
        <dbReference type="ARBA" id="ARBA00022723"/>
    </source>
</evidence>
<dbReference type="AlphaFoldDB" id="A0A1D6KN98"/>
<feature type="binding site" evidence="8">
    <location>
        <position position="9"/>
    </location>
    <ligand>
        <name>Mn(2+)</name>
        <dbReference type="ChEBI" id="CHEBI:29035"/>
    </ligand>
</feature>
<proteinExistence type="inferred from homology"/>
<feature type="binding site" evidence="7">
    <location>
        <position position="9"/>
    </location>
    <ligand>
        <name>oxalate</name>
        <dbReference type="ChEBI" id="CHEBI:30623"/>
    </ligand>
</feature>
<evidence type="ECO:0000256" key="3">
    <source>
        <dbReference type="ARBA" id="ARBA00022523"/>
    </source>
</evidence>